<feature type="compositionally biased region" description="Polar residues" evidence="1">
    <location>
        <begin position="67"/>
        <end position="76"/>
    </location>
</feature>
<dbReference type="EMBL" id="BAABME010004569">
    <property type="protein sequence ID" value="GAA0162841.1"/>
    <property type="molecule type" value="Genomic_DNA"/>
</dbReference>
<protein>
    <submittedName>
        <fullName evidence="3">Non-motor microtubule binding protein</fullName>
    </submittedName>
</protein>
<keyword evidence="4" id="KW-1185">Reference proteome</keyword>
<reference evidence="3 4" key="1">
    <citation type="submission" date="2024-01" db="EMBL/GenBank/DDBJ databases">
        <title>The complete chloroplast genome sequence of Lithospermum erythrorhizon: insights into the phylogenetic relationship among Boraginaceae species and the maternal lineages of purple gromwells.</title>
        <authorList>
            <person name="Okada T."/>
            <person name="Watanabe K."/>
        </authorList>
    </citation>
    <scope>NUCLEOTIDE SEQUENCE [LARGE SCALE GENOMIC DNA]</scope>
</reference>
<dbReference type="GO" id="GO:0060236">
    <property type="term" value="P:regulation of mitotic spindle organization"/>
    <property type="evidence" value="ECO:0007669"/>
    <property type="project" value="InterPro"/>
</dbReference>
<proteinExistence type="predicted"/>
<comment type="caution">
    <text evidence="3">The sequence shown here is derived from an EMBL/GenBank/DDBJ whole genome shotgun (WGS) entry which is preliminary data.</text>
</comment>
<feature type="compositionally biased region" description="Polar residues" evidence="1">
    <location>
        <begin position="295"/>
        <end position="306"/>
    </location>
</feature>
<feature type="domain" description="TPX2 central" evidence="2">
    <location>
        <begin position="100"/>
        <end position="273"/>
    </location>
</feature>
<dbReference type="PANTHER" id="PTHR14326">
    <property type="entry name" value="TARGETING PROTEIN FOR XKLP2"/>
    <property type="match status" value="1"/>
</dbReference>
<dbReference type="Pfam" id="PF12214">
    <property type="entry name" value="TPX2_importin"/>
    <property type="match status" value="1"/>
</dbReference>
<feature type="region of interest" description="Disordered" evidence="1">
    <location>
        <begin position="294"/>
        <end position="316"/>
    </location>
</feature>
<organism evidence="3 4">
    <name type="scientific">Lithospermum erythrorhizon</name>
    <name type="common">Purple gromwell</name>
    <name type="synonym">Lithospermum officinale var. erythrorhizon</name>
    <dbReference type="NCBI Taxonomy" id="34254"/>
    <lineage>
        <taxon>Eukaryota</taxon>
        <taxon>Viridiplantae</taxon>
        <taxon>Streptophyta</taxon>
        <taxon>Embryophyta</taxon>
        <taxon>Tracheophyta</taxon>
        <taxon>Spermatophyta</taxon>
        <taxon>Magnoliopsida</taxon>
        <taxon>eudicotyledons</taxon>
        <taxon>Gunneridae</taxon>
        <taxon>Pentapetalae</taxon>
        <taxon>asterids</taxon>
        <taxon>lamiids</taxon>
        <taxon>Boraginales</taxon>
        <taxon>Boraginaceae</taxon>
        <taxon>Boraginoideae</taxon>
        <taxon>Lithospermeae</taxon>
        <taxon>Lithospermum</taxon>
    </lineage>
</organism>
<dbReference type="GO" id="GO:0090307">
    <property type="term" value="P:mitotic spindle assembly"/>
    <property type="evidence" value="ECO:0007669"/>
    <property type="project" value="TreeGrafter"/>
</dbReference>
<dbReference type="GO" id="GO:0008017">
    <property type="term" value="F:microtubule binding"/>
    <property type="evidence" value="ECO:0007669"/>
    <property type="project" value="TreeGrafter"/>
</dbReference>
<dbReference type="InterPro" id="IPR009675">
    <property type="entry name" value="TPX2_fam"/>
</dbReference>
<feature type="region of interest" description="Disordered" evidence="1">
    <location>
        <begin position="63"/>
        <end position="103"/>
    </location>
</feature>
<dbReference type="GO" id="GO:0005880">
    <property type="term" value="C:nuclear microtubule"/>
    <property type="evidence" value="ECO:0007669"/>
    <property type="project" value="TreeGrafter"/>
</dbReference>
<dbReference type="AlphaFoldDB" id="A0AAV3QHU3"/>
<name>A0AAV3QHU3_LITER</name>
<evidence type="ECO:0000313" key="4">
    <source>
        <dbReference type="Proteomes" id="UP001454036"/>
    </source>
</evidence>
<evidence type="ECO:0000313" key="3">
    <source>
        <dbReference type="EMBL" id="GAA0162841.1"/>
    </source>
</evidence>
<sequence length="365" mass="41222">MALSESNLDETEEGVSALVRGLSFCNPMIKDNFKAKTKLMKPTVSQLAKQNKAQQMGTSRFLKPLTGKNQKNSGNHSVMEIQAPKRRKLEGGHPCKPKMRITVPRGPDLETAQRAQRLRLVLPGMCRPKAGKEPADMIRTVPTFNARPSNRKEILEHPSSLFPKRTTPQLREFQEFHFKTSERAMQHLTATSSTILPNNSAKVHKFSSNLATECGNREPKRPNPMDYPMQERCESSHIFKALPLNRKILTSKGDIGVFRTTKRETTVPMEFNFHTEKRVHHNLPIDMFNKLSLGSDPQASTGSQLKPSRPKFLLSKGSKENRCDNILKEQEVKEKLAWAGSKQNYCGSVNEANPPCGITRNLRIR</sequence>
<dbReference type="GO" id="GO:0005819">
    <property type="term" value="C:spindle"/>
    <property type="evidence" value="ECO:0007669"/>
    <property type="project" value="InterPro"/>
</dbReference>
<evidence type="ECO:0000256" key="1">
    <source>
        <dbReference type="SAM" id="MobiDB-lite"/>
    </source>
</evidence>
<dbReference type="PANTHER" id="PTHR14326:SF15">
    <property type="entry name" value="OS06G0130200 PROTEIN"/>
    <property type="match status" value="1"/>
</dbReference>
<dbReference type="GO" id="GO:0030295">
    <property type="term" value="F:protein kinase activator activity"/>
    <property type="evidence" value="ECO:0007669"/>
    <property type="project" value="TreeGrafter"/>
</dbReference>
<dbReference type="Proteomes" id="UP001454036">
    <property type="component" value="Unassembled WGS sequence"/>
</dbReference>
<evidence type="ECO:0000259" key="2">
    <source>
        <dbReference type="Pfam" id="PF12214"/>
    </source>
</evidence>
<dbReference type="InterPro" id="IPR027330">
    <property type="entry name" value="TPX2_central_dom"/>
</dbReference>
<gene>
    <name evidence="3" type="ORF">LIER_18848</name>
</gene>
<accession>A0AAV3QHU3</accession>